<protein>
    <submittedName>
        <fullName evidence="4">BamA/TamA family outer membrane protein</fullName>
    </submittedName>
</protein>
<dbReference type="InterPro" id="IPR000184">
    <property type="entry name" value="Bac_surfAg_D15"/>
</dbReference>
<accession>A0ABR8GV37</accession>
<evidence type="ECO:0000313" key="5">
    <source>
        <dbReference type="Proteomes" id="UP000660380"/>
    </source>
</evidence>
<organism evidence="4 5">
    <name type="scientific">Scytonema hofmannii FACHB-248</name>
    <dbReference type="NCBI Taxonomy" id="1842502"/>
    <lineage>
        <taxon>Bacteria</taxon>
        <taxon>Bacillati</taxon>
        <taxon>Cyanobacteriota</taxon>
        <taxon>Cyanophyceae</taxon>
        <taxon>Nostocales</taxon>
        <taxon>Scytonemataceae</taxon>
        <taxon>Scytonema</taxon>
    </lineage>
</organism>
<evidence type="ECO:0000259" key="3">
    <source>
        <dbReference type="Pfam" id="PF01103"/>
    </source>
</evidence>
<comment type="subcellular location">
    <subcellularLocation>
        <location evidence="1">Membrane</location>
    </subcellularLocation>
</comment>
<proteinExistence type="predicted"/>
<keyword evidence="5" id="KW-1185">Reference proteome</keyword>
<comment type="caution">
    <text evidence="4">The sequence shown here is derived from an EMBL/GenBank/DDBJ whole genome shotgun (WGS) entry which is preliminary data.</text>
</comment>
<dbReference type="Pfam" id="PF01103">
    <property type="entry name" value="Omp85"/>
    <property type="match status" value="1"/>
</dbReference>
<dbReference type="Gene3D" id="2.40.160.50">
    <property type="entry name" value="membrane protein fhac: a member of the omp85/tpsb transporter family"/>
    <property type="match status" value="1"/>
</dbReference>
<dbReference type="Proteomes" id="UP000660380">
    <property type="component" value="Unassembled WGS sequence"/>
</dbReference>
<name>A0ABR8GV37_9CYAN</name>
<keyword evidence="2" id="KW-0472">Membrane</keyword>
<evidence type="ECO:0000313" key="4">
    <source>
        <dbReference type="EMBL" id="MBD2607384.1"/>
    </source>
</evidence>
<sequence>MGTVWNQSGNPNQLTDDNFLAGAGLGVLWQPFPQLNMRLDYAIPLVELRNRGDNLQDKGLYFSINYKP</sequence>
<reference evidence="4 5" key="1">
    <citation type="journal article" date="2020" name="ISME J.">
        <title>Comparative genomics reveals insights into cyanobacterial evolution and habitat adaptation.</title>
        <authorList>
            <person name="Chen M.Y."/>
            <person name="Teng W.K."/>
            <person name="Zhao L."/>
            <person name="Hu C.X."/>
            <person name="Zhou Y.K."/>
            <person name="Han B.P."/>
            <person name="Song L.R."/>
            <person name="Shu W.S."/>
        </authorList>
    </citation>
    <scope>NUCLEOTIDE SEQUENCE [LARGE SCALE GENOMIC DNA]</scope>
    <source>
        <strain evidence="4 5">FACHB-248</strain>
    </source>
</reference>
<evidence type="ECO:0000256" key="1">
    <source>
        <dbReference type="ARBA" id="ARBA00004370"/>
    </source>
</evidence>
<dbReference type="EMBL" id="JACJTA010000062">
    <property type="protein sequence ID" value="MBD2607384.1"/>
    <property type="molecule type" value="Genomic_DNA"/>
</dbReference>
<gene>
    <name evidence="4" type="ORF">H6G81_23370</name>
</gene>
<feature type="domain" description="Bacterial surface antigen (D15)" evidence="3">
    <location>
        <begin position="1"/>
        <end position="65"/>
    </location>
</feature>
<evidence type="ECO:0000256" key="2">
    <source>
        <dbReference type="ARBA" id="ARBA00023136"/>
    </source>
</evidence>